<dbReference type="Proteomes" id="UP000051401">
    <property type="component" value="Unassembled WGS sequence"/>
</dbReference>
<dbReference type="AlphaFoldDB" id="A0A0T5P8G3"/>
<dbReference type="InterPro" id="IPR000889">
    <property type="entry name" value="Glutathione_peroxidase"/>
</dbReference>
<proteinExistence type="inferred from homology"/>
<keyword evidence="2 5" id="KW-0575">Peroxidase</keyword>
<dbReference type="OrthoDB" id="9785502at2"/>
<dbReference type="PROSITE" id="PS00460">
    <property type="entry name" value="GLUTATHIONE_PEROXID_1"/>
    <property type="match status" value="1"/>
</dbReference>
<evidence type="ECO:0000256" key="5">
    <source>
        <dbReference type="RuleBase" id="RU000499"/>
    </source>
</evidence>
<sequence>MIAAIAPRSILVLLMSLLLSATAALSAQRDWQFDSIDGGTLSLADWAGKPVLVVNTASRCGFTPQYDGLQALYDTYREQGLVVLAVPSQDFKQELASDEQVKDFCALNFDLDLPMTTITPVRGEGAHPLYKWLADSAGWEPSWNFNKVLLAPDGSVAGTWGSATLPESAAITSRIEALLPQG</sequence>
<dbReference type="PATRIC" id="fig|540747.5.peg.5221"/>
<dbReference type="EMBL" id="LAXI01000006">
    <property type="protein sequence ID" value="KRS17591.1"/>
    <property type="molecule type" value="Genomic_DNA"/>
</dbReference>
<dbReference type="GO" id="GO:0034599">
    <property type="term" value="P:cellular response to oxidative stress"/>
    <property type="evidence" value="ECO:0007669"/>
    <property type="project" value="TreeGrafter"/>
</dbReference>
<gene>
    <name evidence="8" type="ORF">RIdsm_00460</name>
    <name evidence="7" type="ORF">XM52_11235</name>
</gene>
<evidence type="ECO:0000256" key="6">
    <source>
        <dbReference type="SAM" id="SignalP"/>
    </source>
</evidence>
<dbReference type="GO" id="GO:0004601">
    <property type="term" value="F:peroxidase activity"/>
    <property type="evidence" value="ECO:0007669"/>
    <property type="project" value="UniProtKB-KW"/>
</dbReference>
<comment type="similarity">
    <text evidence="1 5">Belongs to the glutathione peroxidase family.</text>
</comment>
<dbReference type="PANTHER" id="PTHR11592">
    <property type="entry name" value="GLUTATHIONE PEROXIDASE"/>
    <property type="match status" value="1"/>
</dbReference>
<dbReference type="Proteomes" id="UP000325785">
    <property type="component" value="Chromosome"/>
</dbReference>
<feature type="active site" evidence="4">
    <location>
        <position position="60"/>
    </location>
</feature>
<protein>
    <recommendedName>
        <fullName evidence="5">Glutathione peroxidase</fullName>
    </recommendedName>
</protein>
<dbReference type="PRINTS" id="PR01011">
    <property type="entry name" value="GLUTPROXDASE"/>
</dbReference>
<dbReference type="CDD" id="cd00340">
    <property type="entry name" value="GSH_Peroxidase"/>
    <property type="match status" value="1"/>
</dbReference>
<evidence type="ECO:0000256" key="2">
    <source>
        <dbReference type="ARBA" id="ARBA00022559"/>
    </source>
</evidence>
<dbReference type="Pfam" id="PF00255">
    <property type="entry name" value="GSHPx"/>
    <property type="match status" value="1"/>
</dbReference>
<dbReference type="InterPro" id="IPR036249">
    <property type="entry name" value="Thioredoxin-like_sf"/>
</dbReference>
<feature type="signal peptide" evidence="6">
    <location>
        <begin position="1"/>
        <end position="23"/>
    </location>
</feature>
<evidence type="ECO:0000256" key="4">
    <source>
        <dbReference type="PIRSR" id="PIRSR000303-1"/>
    </source>
</evidence>
<keyword evidence="3 5" id="KW-0560">Oxidoreductase</keyword>
<dbReference type="PROSITE" id="PS51355">
    <property type="entry name" value="GLUTATHIONE_PEROXID_3"/>
    <property type="match status" value="1"/>
</dbReference>
<dbReference type="InterPro" id="IPR029759">
    <property type="entry name" value="GPX_AS"/>
</dbReference>
<reference evidence="7 9" key="1">
    <citation type="submission" date="2015-04" db="EMBL/GenBank/DDBJ databases">
        <title>The draft genome sequence of Roseovarius indicus B108T.</title>
        <authorList>
            <person name="Li G."/>
            <person name="Lai Q."/>
            <person name="Shao Z."/>
            <person name="Yan P."/>
        </authorList>
    </citation>
    <scope>NUCLEOTIDE SEQUENCE [LARGE SCALE GENOMIC DNA]</scope>
    <source>
        <strain evidence="7 9">B108</strain>
    </source>
</reference>
<evidence type="ECO:0000313" key="7">
    <source>
        <dbReference type="EMBL" id="KRS17591.1"/>
    </source>
</evidence>
<keyword evidence="9" id="KW-1185">Reference proteome</keyword>
<evidence type="ECO:0000313" key="9">
    <source>
        <dbReference type="Proteomes" id="UP000051401"/>
    </source>
</evidence>
<name>A0A0T5P8G3_9RHOB</name>
<dbReference type="PIRSF" id="PIRSF000303">
    <property type="entry name" value="Glutathion_perox"/>
    <property type="match status" value="1"/>
</dbReference>
<organism evidence="7 9">
    <name type="scientific">Roseovarius indicus</name>
    <dbReference type="NCBI Taxonomy" id="540747"/>
    <lineage>
        <taxon>Bacteria</taxon>
        <taxon>Pseudomonadati</taxon>
        <taxon>Pseudomonadota</taxon>
        <taxon>Alphaproteobacteria</taxon>
        <taxon>Rhodobacterales</taxon>
        <taxon>Roseobacteraceae</taxon>
        <taxon>Roseovarius</taxon>
    </lineage>
</organism>
<dbReference type="KEGG" id="rid:RIdsm_00460"/>
<keyword evidence="6" id="KW-0732">Signal</keyword>
<feature type="chain" id="PRO_5010437461" description="Glutathione peroxidase" evidence="6">
    <location>
        <begin position="24"/>
        <end position="182"/>
    </location>
</feature>
<accession>A0A0T5P8G3</accession>
<evidence type="ECO:0000256" key="1">
    <source>
        <dbReference type="ARBA" id="ARBA00006926"/>
    </source>
</evidence>
<dbReference type="Gene3D" id="3.40.30.10">
    <property type="entry name" value="Glutaredoxin"/>
    <property type="match status" value="1"/>
</dbReference>
<evidence type="ECO:0000313" key="10">
    <source>
        <dbReference type="Proteomes" id="UP000325785"/>
    </source>
</evidence>
<dbReference type="RefSeq" id="WP_057816230.1">
    <property type="nucleotide sequence ID" value="NZ_FOMY01000007.1"/>
</dbReference>
<evidence type="ECO:0000313" key="8">
    <source>
        <dbReference type="EMBL" id="QEW24678.1"/>
    </source>
</evidence>
<dbReference type="PANTHER" id="PTHR11592:SF44">
    <property type="entry name" value="GLUTATHIONE PEROXIDASE"/>
    <property type="match status" value="1"/>
</dbReference>
<reference evidence="8 10" key="2">
    <citation type="submission" date="2018-08" db="EMBL/GenBank/DDBJ databases">
        <title>Genetic Globetrotter - A new plasmid hitch-hiking vast phylogenetic and geographic distances.</title>
        <authorList>
            <person name="Vollmers J."/>
            <person name="Petersen J."/>
        </authorList>
    </citation>
    <scope>NUCLEOTIDE SEQUENCE [LARGE SCALE GENOMIC DNA]</scope>
    <source>
        <strain evidence="8 10">DSM 26383</strain>
    </source>
</reference>
<dbReference type="SUPFAM" id="SSF52833">
    <property type="entry name" value="Thioredoxin-like"/>
    <property type="match status" value="1"/>
</dbReference>
<dbReference type="EMBL" id="CP031598">
    <property type="protein sequence ID" value="QEW24678.1"/>
    <property type="molecule type" value="Genomic_DNA"/>
</dbReference>
<dbReference type="STRING" id="540747.SAMN04488031_107250"/>
<evidence type="ECO:0000256" key="3">
    <source>
        <dbReference type="ARBA" id="ARBA00023002"/>
    </source>
</evidence>